<dbReference type="Pfam" id="PF04177">
    <property type="entry name" value="TAP42"/>
    <property type="match status" value="1"/>
</dbReference>
<name>A0A250XPA2_9CHLO</name>
<dbReference type="GO" id="GO:0051721">
    <property type="term" value="F:protein phosphatase 2A binding"/>
    <property type="evidence" value="ECO:0007669"/>
    <property type="project" value="TreeGrafter"/>
</dbReference>
<dbReference type="Proteomes" id="UP000232323">
    <property type="component" value="Unassembled WGS sequence"/>
</dbReference>
<evidence type="ECO:0008006" key="4">
    <source>
        <dbReference type="Google" id="ProtNLM"/>
    </source>
</evidence>
<gene>
    <name evidence="2" type="ORF">CEUSTIGMA_g12051.t1</name>
</gene>
<feature type="region of interest" description="Disordered" evidence="1">
    <location>
        <begin position="428"/>
        <end position="481"/>
    </location>
</feature>
<dbReference type="GO" id="GO:0035303">
    <property type="term" value="P:regulation of dephosphorylation"/>
    <property type="evidence" value="ECO:0007669"/>
    <property type="project" value="TreeGrafter"/>
</dbReference>
<comment type="caution">
    <text evidence="2">The sequence shown here is derived from an EMBL/GenBank/DDBJ whole genome shotgun (WGS) entry which is preliminary data.</text>
</comment>
<evidence type="ECO:0000313" key="3">
    <source>
        <dbReference type="Proteomes" id="UP000232323"/>
    </source>
</evidence>
<feature type="compositionally biased region" description="Basic and acidic residues" evidence="1">
    <location>
        <begin position="453"/>
        <end position="466"/>
    </location>
</feature>
<reference evidence="2 3" key="1">
    <citation type="submission" date="2017-08" db="EMBL/GenBank/DDBJ databases">
        <title>Acidophilic green algal genome provides insights into adaptation to an acidic environment.</title>
        <authorList>
            <person name="Hirooka S."/>
            <person name="Hirose Y."/>
            <person name="Kanesaki Y."/>
            <person name="Higuchi S."/>
            <person name="Fujiwara T."/>
            <person name="Onuma R."/>
            <person name="Era A."/>
            <person name="Ohbayashi R."/>
            <person name="Uzuka A."/>
            <person name="Nozaki H."/>
            <person name="Yoshikawa H."/>
            <person name="Miyagishima S.Y."/>
        </authorList>
    </citation>
    <scope>NUCLEOTIDE SEQUENCE [LARGE SCALE GENOMIC DNA]</scope>
    <source>
        <strain evidence="2 3">NIES-2499</strain>
    </source>
</reference>
<evidence type="ECO:0000313" key="2">
    <source>
        <dbReference type="EMBL" id="GAX84630.1"/>
    </source>
</evidence>
<evidence type="ECO:0000256" key="1">
    <source>
        <dbReference type="SAM" id="MobiDB-lite"/>
    </source>
</evidence>
<keyword evidence="3" id="KW-1185">Reference proteome</keyword>
<dbReference type="EMBL" id="BEGY01000130">
    <property type="protein sequence ID" value="GAX84630.1"/>
    <property type="molecule type" value="Genomic_DNA"/>
</dbReference>
<dbReference type="STRING" id="1157962.A0A250XPA2"/>
<dbReference type="InterPro" id="IPR038511">
    <property type="entry name" value="TAP42/TAP46-like_sf"/>
</dbReference>
<protein>
    <recommendedName>
        <fullName evidence="4">TAP42-like protein</fullName>
    </recommendedName>
</protein>
<dbReference type="OrthoDB" id="10261753at2759"/>
<dbReference type="InterPro" id="IPR007304">
    <property type="entry name" value="TAP46-like"/>
</dbReference>
<accession>A0A250XPA2</accession>
<feature type="compositionally biased region" description="Basic and acidic residues" evidence="1">
    <location>
        <begin position="428"/>
        <end position="437"/>
    </location>
</feature>
<dbReference type="AlphaFoldDB" id="A0A250XPA2"/>
<dbReference type="Gene3D" id="1.25.40.540">
    <property type="entry name" value="TAP42-like family"/>
    <property type="match status" value="1"/>
</dbReference>
<dbReference type="GO" id="GO:0005829">
    <property type="term" value="C:cytosol"/>
    <property type="evidence" value="ECO:0007669"/>
    <property type="project" value="TreeGrafter"/>
</dbReference>
<sequence>MDRSDKSRAHVNSSFEMGFEEKLSSSSNIAAELENIPSVQDLTLRQLRTISRSIQTNLNNIVSSRKLNVLSVAENVLQRCEIVTDIEAIFSKNEDDSDDITTPDLSLILVPFIRGELLSGCPASGPEQRLRMIQSGLSAYSRFLSRAHQYNLLGEVASRQFNQDQEHRGMQIEAGPVAMSQMTDRRQLKIDRFKAEKAISAKLAVIESRRKKFDQDDDSQEITVLGGGELDEEEERQMWKLKIEYAALRTLEQRASCLEEVKLLQHAVRAMAASSHTSSASGMENGTGQEEVASVLAMERTGAGAADLARQEAEEKLGRMKVLQGLRGVAAHLSSSSSSYAQSKGSTASTSSMPFSTSAASTAALRPSQYSEVAQVLAGLSSSSTQRETLMAGVFRPSHVLPTMTVEEFGEMELRNLKDREKAEALLKREQDVEDAMRVGSGPSREEREDEEVWKQRDKDDWRDATGRPGWGNSALRPCGR</sequence>
<proteinExistence type="predicted"/>
<dbReference type="PANTHER" id="PTHR10933:SF9">
    <property type="entry name" value="IMMUNOGLOBULIN-BINDING PROTEIN 1"/>
    <property type="match status" value="1"/>
</dbReference>
<dbReference type="GO" id="GO:0009966">
    <property type="term" value="P:regulation of signal transduction"/>
    <property type="evidence" value="ECO:0007669"/>
    <property type="project" value="InterPro"/>
</dbReference>
<dbReference type="PANTHER" id="PTHR10933">
    <property type="entry name" value="IMMUNOGLOBULIN-BINDING PROTEIN 1"/>
    <property type="match status" value="1"/>
</dbReference>
<organism evidence="2 3">
    <name type="scientific">Chlamydomonas eustigma</name>
    <dbReference type="NCBI Taxonomy" id="1157962"/>
    <lineage>
        <taxon>Eukaryota</taxon>
        <taxon>Viridiplantae</taxon>
        <taxon>Chlorophyta</taxon>
        <taxon>core chlorophytes</taxon>
        <taxon>Chlorophyceae</taxon>
        <taxon>CS clade</taxon>
        <taxon>Chlamydomonadales</taxon>
        <taxon>Chlamydomonadaceae</taxon>
        <taxon>Chlamydomonas</taxon>
    </lineage>
</organism>